<dbReference type="PANTHER" id="PTHR30636">
    <property type="entry name" value="UPF0701 PROTEIN YICC"/>
    <property type="match status" value="1"/>
</dbReference>
<dbReference type="Proteomes" id="UP001499951">
    <property type="component" value="Unassembled WGS sequence"/>
</dbReference>
<keyword evidence="9" id="KW-1185">Reference proteome</keyword>
<feature type="domain" description="Endoribonuclease YicC-like N-terminal" evidence="6">
    <location>
        <begin position="4"/>
        <end position="159"/>
    </location>
</feature>
<gene>
    <name evidence="8" type="ORF">GCM10008942_10120</name>
</gene>
<evidence type="ECO:0000313" key="8">
    <source>
        <dbReference type="EMBL" id="GAA0563662.1"/>
    </source>
</evidence>
<evidence type="ECO:0000259" key="7">
    <source>
        <dbReference type="Pfam" id="PF08340"/>
    </source>
</evidence>
<dbReference type="RefSeq" id="WP_166932655.1">
    <property type="nucleotide sequence ID" value="NZ_BAAADD010000002.1"/>
</dbReference>
<dbReference type="Pfam" id="PF03755">
    <property type="entry name" value="YicC-like_N"/>
    <property type="match status" value="1"/>
</dbReference>
<organism evidence="8 9">
    <name type="scientific">Rhizomicrobium electricum</name>
    <dbReference type="NCBI Taxonomy" id="480070"/>
    <lineage>
        <taxon>Bacteria</taxon>
        <taxon>Pseudomonadati</taxon>
        <taxon>Pseudomonadota</taxon>
        <taxon>Alphaproteobacteria</taxon>
        <taxon>Micropepsales</taxon>
        <taxon>Micropepsaceae</taxon>
        <taxon>Rhizomicrobium</taxon>
    </lineage>
</organism>
<dbReference type="InterPro" id="IPR013527">
    <property type="entry name" value="YicC-like_N"/>
</dbReference>
<evidence type="ECO:0000313" key="9">
    <source>
        <dbReference type="Proteomes" id="UP001499951"/>
    </source>
</evidence>
<evidence type="ECO:0000256" key="5">
    <source>
        <dbReference type="ARBA" id="ARBA00035648"/>
    </source>
</evidence>
<reference evidence="9" key="1">
    <citation type="journal article" date="2019" name="Int. J. Syst. Evol. Microbiol.">
        <title>The Global Catalogue of Microorganisms (GCM) 10K type strain sequencing project: providing services to taxonomists for standard genome sequencing and annotation.</title>
        <authorList>
            <consortium name="The Broad Institute Genomics Platform"/>
            <consortium name="The Broad Institute Genome Sequencing Center for Infectious Disease"/>
            <person name="Wu L."/>
            <person name="Ma J."/>
        </authorList>
    </citation>
    <scope>NUCLEOTIDE SEQUENCE [LARGE SCALE GENOMIC DNA]</scope>
    <source>
        <strain evidence="9">JCM 15089</strain>
    </source>
</reference>
<comment type="similarity">
    <text evidence="5">Belongs to the YicC/YloC family.</text>
</comment>
<evidence type="ECO:0000256" key="3">
    <source>
        <dbReference type="ARBA" id="ARBA00022759"/>
    </source>
</evidence>
<evidence type="ECO:0000256" key="1">
    <source>
        <dbReference type="ARBA" id="ARBA00001968"/>
    </source>
</evidence>
<comment type="cofactor">
    <cofactor evidence="1">
        <name>a divalent metal cation</name>
        <dbReference type="ChEBI" id="CHEBI:60240"/>
    </cofactor>
</comment>
<keyword evidence="4" id="KW-0378">Hydrolase</keyword>
<keyword evidence="2" id="KW-0540">Nuclease</keyword>
<sequence>MALVSMTGFAEGHGGLDAARWRWEARSVNGRGLELRLRLPPGFESIEPAARALATSRFKRGNLQATLSYDPGAATRGLRVDPVALAAAVKIAQDVAGETGLAPARVDGLLALKGVIIQDEGSLPDPEAQAARDTAVLKTLADCFDALAKARSIEGAKLAVVLTGQIDEIARLTEAATQCAATQPAAIRDRLAAQLADLVAPGTVSAERLEQEIAMLATKADIREEIDRLGAHVSEARRLIGSGDTVGRRLDFLAQEFNREANTLCSKSSDIDLTRLGLDLKTAIDQFREQLQNVE</sequence>
<dbReference type="InterPro" id="IPR005229">
    <property type="entry name" value="YicC/YloC-like"/>
</dbReference>
<name>A0ABP3PAH9_9PROT</name>
<dbReference type="InterPro" id="IPR013551">
    <property type="entry name" value="YicC-like_C"/>
</dbReference>
<evidence type="ECO:0000259" key="6">
    <source>
        <dbReference type="Pfam" id="PF03755"/>
    </source>
</evidence>
<proteinExistence type="inferred from homology"/>
<dbReference type="NCBIfam" id="TIGR00255">
    <property type="entry name" value="YicC/YloC family endoribonuclease"/>
    <property type="match status" value="1"/>
</dbReference>
<dbReference type="PANTHER" id="PTHR30636:SF3">
    <property type="entry name" value="UPF0701 PROTEIN YICC"/>
    <property type="match status" value="1"/>
</dbReference>
<dbReference type="EMBL" id="BAAADD010000002">
    <property type="protein sequence ID" value="GAA0563662.1"/>
    <property type="molecule type" value="Genomic_DNA"/>
</dbReference>
<keyword evidence="3" id="KW-0255">Endonuclease</keyword>
<protein>
    <submittedName>
        <fullName evidence="8">YicC family protein</fullName>
    </submittedName>
</protein>
<accession>A0ABP3PAH9</accession>
<comment type="caution">
    <text evidence="8">The sequence shown here is derived from an EMBL/GenBank/DDBJ whole genome shotgun (WGS) entry which is preliminary data.</text>
</comment>
<evidence type="ECO:0000256" key="2">
    <source>
        <dbReference type="ARBA" id="ARBA00022722"/>
    </source>
</evidence>
<feature type="domain" description="Endoribonuclease YicC-like C-terminal" evidence="7">
    <location>
        <begin position="180"/>
        <end position="295"/>
    </location>
</feature>
<dbReference type="Pfam" id="PF08340">
    <property type="entry name" value="YicC-like_C"/>
    <property type="match status" value="1"/>
</dbReference>
<evidence type="ECO:0000256" key="4">
    <source>
        <dbReference type="ARBA" id="ARBA00022801"/>
    </source>
</evidence>